<dbReference type="Proteomes" id="UP000807025">
    <property type="component" value="Unassembled WGS sequence"/>
</dbReference>
<name>A0A9P6A424_PLEER</name>
<protein>
    <recommendedName>
        <fullName evidence="2">RanBD1 domain-containing protein</fullName>
    </recommendedName>
</protein>
<feature type="region of interest" description="Disordered" evidence="1">
    <location>
        <begin position="33"/>
        <end position="159"/>
    </location>
</feature>
<feature type="compositionally biased region" description="Basic and acidic residues" evidence="1">
    <location>
        <begin position="50"/>
        <end position="60"/>
    </location>
</feature>
<dbReference type="InterPro" id="IPR000156">
    <property type="entry name" value="Ran_bind_dom"/>
</dbReference>
<dbReference type="AlphaFoldDB" id="A0A9P6A424"/>
<organism evidence="3 4">
    <name type="scientific">Pleurotus eryngii</name>
    <name type="common">Boletus of the steppes</name>
    <dbReference type="NCBI Taxonomy" id="5323"/>
    <lineage>
        <taxon>Eukaryota</taxon>
        <taxon>Fungi</taxon>
        <taxon>Dikarya</taxon>
        <taxon>Basidiomycota</taxon>
        <taxon>Agaricomycotina</taxon>
        <taxon>Agaricomycetes</taxon>
        <taxon>Agaricomycetidae</taxon>
        <taxon>Agaricales</taxon>
        <taxon>Pleurotineae</taxon>
        <taxon>Pleurotaceae</taxon>
        <taxon>Pleurotus</taxon>
    </lineage>
</organism>
<dbReference type="Gene3D" id="2.30.29.30">
    <property type="entry name" value="Pleckstrin-homology domain (PH domain)/Phosphotyrosine-binding domain (PTB)"/>
    <property type="match status" value="1"/>
</dbReference>
<evidence type="ECO:0000313" key="4">
    <source>
        <dbReference type="Proteomes" id="UP000807025"/>
    </source>
</evidence>
<feature type="region of interest" description="Disordered" evidence="1">
    <location>
        <begin position="183"/>
        <end position="237"/>
    </location>
</feature>
<comment type="caution">
    <text evidence="3">The sequence shown here is derived from an EMBL/GenBank/DDBJ whole genome shotgun (WGS) entry which is preliminary data.</text>
</comment>
<keyword evidence="4" id="KW-1185">Reference proteome</keyword>
<feature type="compositionally biased region" description="Low complexity" evidence="1">
    <location>
        <begin position="208"/>
        <end position="237"/>
    </location>
</feature>
<evidence type="ECO:0000256" key="1">
    <source>
        <dbReference type="SAM" id="MobiDB-lite"/>
    </source>
</evidence>
<dbReference type="Pfam" id="PF00638">
    <property type="entry name" value="Ran_BP1"/>
    <property type="match status" value="1"/>
</dbReference>
<gene>
    <name evidence="3" type="ORF">BDN71DRAFT_1494463</name>
</gene>
<proteinExistence type="predicted"/>
<accession>A0A9P6A424</accession>
<sequence length="452" mass="48607">MFPVNDINFVVCGFATVAATMGYACSRRYAHNSTSPTLGALPEQLGRGVDPGDRSDDKTHIVSPSNEKVIDQNPTLFHEPEAVEPSSALSRRSSLKRKRPDDDDDDYSNAGYPLNLLSIYPPAKRSRTPPSDIDDNDTNISATATPETPARTDVESLSLPESECLSEHAILQVLKPQPVEELPSLAASPRSESSDEGSEGPSTPPDVPLVLPLSPKSPLDLPSTAPPTTSLAPKRPATFGGAFSNGGFAAFAGSSSPFSSHSFSSPSPARGIKPAWCIPSDSKSIFDAPNEPSSNALGVEEVAIAPAEVPSELAQTHVTGEEDEVAELELKNIKLFVKRGKKGFSNGMIGHMKLLSNKSTKSERLLFRREPLWKVSMNVRVNTSVRCTFDAEEHVLRIVLAETVESPEIPAEQWPREIVVYALKPGRSSKTDFTAFAEALIARPNLASTPSQ</sequence>
<dbReference type="EMBL" id="MU154541">
    <property type="protein sequence ID" value="KAF9497835.1"/>
    <property type="molecule type" value="Genomic_DNA"/>
</dbReference>
<dbReference type="InterPro" id="IPR011993">
    <property type="entry name" value="PH-like_dom_sf"/>
</dbReference>
<reference evidence="3" key="1">
    <citation type="submission" date="2020-11" db="EMBL/GenBank/DDBJ databases">
        <authorList>
            <consortium name="DOE Joint Genome Institute"/>
            <person name="Ahrendt S."/>
            <person name="Riley R."/>
            <person name="Andreopoulos W."/>
            <person name="Labutti K."/>
            <person name="Pangilinan J."/>
            <person name="Ruiz-Duenas F.J."/>
            <person name="Barrasa J.M."/>
            <person name="Sanchez-Garcia M."/>
            <person name="Camarero S."/>
            <person name="Miyauchi S."/>
            <person name="Serrano A."/>
            <person name="Linde D."/>
            <person name="Babiker R."/>
            <person name="Drula E."/>
            <person name="Ayuso-Fernandez I."/>
            <person name="Pacheco R."/>
            <person name="Padilla G."/>
            <person name="Ferreira P."/>
            <person name="Barriuso J."/>
            <person name="Kellner H."/>
            <person name="Castanera R."/>
            <person name="Alfaro M."/>
            <person name="Ramirez L."/>
            <person name="Pisabarro A.G."/>
            <person name="Kuo A."/>
            <person name="Tritt A."/>
            <person name="Lipzen A."/>
            <person name="He G."/>
            <person name="Yan M."/>
            <person name="Ng V."/>
            <person name="Cullen D."/>
            <person name="Martin F."/>
            <person name="Rosso M.-N."/>
            <person name="Henrissat B."/>
            <person name="Hibbett D."/>
            <person name="Martinez A.T."/>
            <person name="Grigoriev I.V."/>
        </authorList>
    </citation>
    <scope>NUCLEOTIDE SEQUENCE</scope>
    <source>
        <strain evidence="3">ATCC 90797</strain>
    </source>
</reference>
<dbReference type="SUPFAM" id="SSF50729">
    <property type="entry name" value="PH domain-like"/>
    <property type="match status" value="1"/>
</dbReference>
<evidence type="ECO:0000259" key="2">
    <source>
        <dbReference type="PROSITE" id="PS50196"/>
    </source>
</evidence>
<dbReference type="PROSITE" id="PS50196">
    <property type="entry name" value="RANBD1"/>
    <property type="match status" value="1"/>
</dbReference>
<feature type="domain" description="RanBD1" evidence="2">
    <location>
        <begin position="298"/>
        <end position="386"/>
    </location>
</feature>
<evidence type="ECO:0000313" key="3">
    <source>
        <dbReference type="EMBL" id="KAF9497835.1"/>
    </source>
</evidence>
<dbReference type="OrthoDB" id="2357150at2759"/>